<protein>
    <submittedName>
        <fullName evidence="1">Uncharacterized protein</fullName>
    </submittedName>
</protein>
<proteinExistence type="predicted"/>
<evidence type="ECO:0000313" key="1">
    <source>
        <dbReference type="EMBL" id="JAD60130.1"/>
    </source>
</evidence>
<reference evidence="1" key="1">
    <citation type="submission" date="2014-09" db="EMBL/GenBank/DDBJ databases">
        <authorList>
            <person name="Magalhaes I.L.F."/>
            <person name="Oliveira U."/>
            <person name="Santos F.R."/>
            <person name="Vidigal T.H.D.A."/>
            <person name="Brescovit A.D."/>
            <person name="Santos A.J."/>
        </authorList>
    </citation>
    <scope>NUCLEOTIDE SEQUENCE</scope>
    <source>
        <tissue evidence="1">Shoot tissue taken approximately 20 cm above the soil surface</tissue>
    </source>
</reference>
<organism evidence="1">
    <name type="scientific">Arundo donax</name>
    <name type="common">Giant reed</name>
    <name type="synonym">Donax arundinaceus</name>
    <dbReference type="NCBI Taxonomy" id="35708"/>
    <lineage>
        <taxon>Eukaryota</taxon>
        <taxon>Viridiplantae</taxon>
        <taxon>Streptophyta</taxon>
        <taxon>Embryophyta</taxon>
        <taxon>Tracheophyta</taxon>
        <taxon>Spermatophyta</taxon>
        <taxon>Magnoliopsida</taxon>
        <taxon>Liliopsida</taxon>
        <taxon>Poales</taxon>
        <taxon>Poaceae</taxon>
        <taxon>PACMAD clade</taxon>
        <taxon>Arundinoideae</taxon>
        <taxon>Arundineae</taxon>
        <taxon>Arundo</taxon>
    </lineage>
</organism>
<accession>A0A0A9BG05</accession>
<sequence length="20" mass="2310">MLMGKSNMELQVLSTVFRPK</sequence>
<dbReference type="AlphaFoldDB" id="A0A0A9BG05"/>
<dbReference type="EMBL" id="GBRH01237765">
    <property type="protein sequence ID" value="JAD60130.1"/>
    <property type="molecule type" value="Transcribed_RNA"/>
</dbReference>
<reference evidence="1" key="2">
    <citation type="journal article" date="2015" name="Data Brief">
        <title>Shoot transcriptome of the giant reed, Arundo donax.</title>
        <authorList>
            <person name="Barrero R.A."/>
            <person name="Guerrero F.D."/>
            <person name="Moolhuijzen P."/>
            <person name="Goolsby J.A."/>
            <person name="Tidwell J."/>
            <person name="Bellgard S.E."/>
            <person name="Bellgard M.I."/>
        </authorList>
    </citation>
    <scope>NUCLEOTIDE SEQUENCE</scope>
    <source>
        <tissue evidence="1">Shoot tissue taken approximately 20 cm above the soil surface</tissue>
    </source>
</reference>
<name>A0A0A9BG05_ARUDO</name>